<evidence type="ECO:0000259" key="2">
    <source>
        <dbReference type="Pfam" id="PF00582"/>
    </source>
</evidence>
<dbReference type="PRINTS" id="PR01438">
    <property type="entry name" value="UNVRSLSTRESS"/>
</dbReference>
<dbReference type="RefSeq" id="WP_112992741.1">
    <property type="nucleotide sequence ID" value="NZ_PTLZ01000004.1"/>
</dbReference>
<gene>
    <name evidence="3" type="ORF">EV677_2423</name>
</gene>
<comment type="caution">
    <text evidence="3">The sequence shown here is derived from an EMBL/GenBank/DDBJ whole genome shotgun (WGS) entry which is preliminary data.</text>
</comment>
<dbReference type="Gene3D" id="3.40.50.620">
    <property type="entry name" value="HUPs"/>
    <property type="match status" value="1"/>
</dbReference>
<evidence type="ECO:0000313" key="4">
    <source>
        <dbReference type="Proteomes" id="UP000294737"/>
    </source>
</evidence>
<dbReference type="Proteomes" id="UP000294737">
    <property type="component" value="Unassembled WGS sequence"/>
</dbReference>
<comment type="similarity">
    <text evidence="1">Belongs to the universal stress protein A family.</text>
</comment>
<dbReference type="SUPFAM" id="SSF52402">
    <property type="entry name" value="Adenine nucleotide alpha hydrolases-like"/>
    <property type="match status" value="1"/>
</dbReference>
<accession>A0A4R6G358</accession>
<protein>
    <submittedName>
        <fullName evidence="3">Nucleotide-binding universal stress UspA family protein</fullName>
    </submittedName>
</protein>
<dbReference type="OrthoDB" id="5295044at2"/>
<name>A0A4R6G358_9BURK</name>
<sequence>MLNILIPVDGSRNALRAVEYVIQYRALHDELINVNLANVQPRLSKYLTRFVPSHNVRLFQQERAEEALKGAVDLLSKAGVEHSVHMDRGDAAEAIVACAQKTQSQKIVMGTTRKNALSRFFEGSVVAKVMALTDLPVEVVAKENASKLERFGIPIGIGLTFLWLAVE</sequence>
<dbReference type="InterPro" id="IPR014729">
    <property type="entry name" value="Rossmann-like_a/b/a_fold"/>
</dbReference>
<dbReference type="AlphaFoldDB" id="A0A4R6G358"/>
<dbReference type="PANTHER" id="PTHR46268">
    <property type="entry name" value="STRESS RESPONSE PROTEIN NHAX"/>
    <property type="match status" value="1"/>
</dbReference>
<organism evidence="3 4">
    <name type="scientific">Herminiimonas fonticola</name>
    <dbReference type="NCBI Taxonomy" id="303380"/>
    <lineage>
        <taxon>Bacteria</taxon>
        <taxon>Pseudomonadati</taxon>
        <taxon>Pseudomonadota</taxon>
        <taxon>Betaproteobacteria</taxon>
        <taxon>Burkholderiales</taxon>
        <taxon>Oxalobacteraceae</taxon>
        <taxon>Herminiimonas</taxon>
    </lineage>
</organism>
<dbReference type="EMBL" id="SNWF01000006">
    <property type="protein sequence ID" value="TDN88836.1"/>
    <property type="molecule type" value="Genomic_DNA"/>
</dbReference>
<dbReference type="InterPro" id="IPR006016">
    <property type="entry name" value="UspA"/>
</dbReference>
<dbReference type="Pfam" id="PF00582">
    <property type="entry name" value="Usp"/>
    <property type="match status" value="1"/>
</dbReference>
<keyword evidence="4" id="KW-1185">Reference proteome</keyword>
<feature type="domain" description="UspA" evidence="2">
    <location>
        <begin position="3"/>
        <end position="140"/>
    </location>
</feature>
<evidence type="ECO:0000313" key="3">
    <source>
        <dbReference type="EMBL" id="TDN88836.1"/>
    </source>
</evidence>
<proteinExistence type="inferred from homology"/>
<dbReference type="InterPro" id="IPR006015">
    <property type="entry name" value="Universal_stress_UspA"/>
</dbReference>
<evidence type="ECO:0000256" key="1">
    <source>
        <dbReference type="ARBA" id="ARBA00008791"/>
    </source>
</evidence>
<dbReference type="CDD" id="cd00293">
    <property type="entry name" value="USP-like"/>
    <property type="match status" value="1"/>
</dbReference>
<reference evidence="3 4" key="1">
    <citation type="submission" date="2019-03" db="EMBL/GenBank/DDBJ databases">
        <title>Genomic Encyclopedia of Type Strains, Phase IV (KMG-IV): sequencing the most valuable type-strain genomes for metagenomic binning, comparative biology and taxonomic classification.</title>
        <authorList>
            <person name="Goeker M."/>
        </authorList>
    </citation>
    <scope>NUCLEOTIDE SEQUENCE [LARGE SCALE GENOMIC DNA]</scope>
    <source>
        <strain evidence="3 4">DSM 18555</strain>
    </source>
</reference>
<dbReference type="PANTHER" id="PTHR46268:SF15">
    <property type="entry name" value="UNIVERSAL STRESS PROTEIN HP_0031"/>
    <property type="match status" value="1"/>
</dbReference>